<evidence type="ECO:0000313" key="2">
    <source>
        <dbReference type="Proteomes" id="UP000288079"/>
    </source>
</evidence>
<name>A0A401M1F6_9BACE</name>
<keyword evidence="2" id="KW-1185">Reference proteome</keyword>
<dbReference type="AlphaFoldDB" id="A0A401M1F6"/>
<dbReference type="RefSeq" id="WP_125043011.1">
    <property type="nucleotide sequence ID" value="NZ_BHWB01000028.1"/>
</dbReference>
<evidence type="ECO:0000313" key="1">
    <source>
        <dbReference type="EMBL" id="GCB37535.1"/>
    </source>
</evidence>
<reference evidence="1 2" key="1">
    <citation type="submission" date="2018-10" db="EMBL/GenBank/DDBJ databases">
        <title>Draft Genome Sequence of Bacteroides sp. KCTC 15687.</title>
        <authorList>
            <person name="Yu S.Y."/>
            <person name="Kim J.S."/>
            <person name="Oh B.S."/>
            <person name="Park S.H."/>
            <person name="Kang S.W."/>
            <person name="Park J.E."/>
            <person name="Choi S.H."/>
            <person name="Han K.I."/>
            <person name="Lee K.C."/>
            <person name="Eom M.K."/>
            <person name="Suh M.K."/>
            <person name="Lee D.H."/>
            <person name="Yoon H."/>
            <person name="Kim B."/>
            <person name="Yang S.J."/>
            <person name="Lee J.S."/>
            <person name="Lee J.H."/>
        </authorList>
    </citation>
    <scope>NUCLEOTIDE SEQUENCE [LARGE SCALE GENOMIC DNA]</scope>
    <source>
        <strain evidence="1 2">KCTC 15687</strain>
    </source>
</reference>
<comment type="caution">
    <text evidence="1">The sequence shown here is derived from an EMBL/GenBank/DDBJ whole genome shotgun (WGS) entry which is preliminary data.</text>
</comment>
<protein>
    <recommendedName>
        <fullName evidence="3">RHS repeat-associated core domain-containing protein</fullName>
    </recommendedName>
</protein>
<sequence length="162" mass="18126">MSVRVYSLSGDNLTYRQDYATGTLDCTQTTDEDGHITLEFKDRATDRVLLSRVMDGEVLLDTYYVYDNYGNLRMVLPPAASDLLTSTTTPASWTETAAAIQKYAYLYKYDGRNRCIYKKLPGCDPVYTGMIQPTVLSSYRTECNVPKGNGPSAYPMFLEGSS</sequence>
<dbReference type="EMBL" id="BHWB01000028">
    <property type="protein sequence ID" value="GCB37535.1"/>
    <property type="molecule type" value="Genomic_DNA"/>
</dbReference>
<gene>
    <name evidence="1" type="ORF">KGMB02408_44800</name>
</gene>
<proteinExistence type="predicted"/>
<organism evidence="1 2">
    <name type="scientific">Bacteroides faecalis</name>
    <dbReference type="NCBI Taxonomy" id="2447885"/>
    <lineage>
        <taxon>Bacteria</taxon>
        <taxon>Pseudomonadati</taxon>
        <taxon>Bacteroidota</taxon>
        <taxon>Bacteroidia</taxon>
        <taxon>Bacteroidales</taxon>
        <taxon>Bacteroidaceae</taxon>
        <taxon>Bacteroides</taxon>
    </lineage>
</organism>
<accession>A0A401M1F6</accession>
<dbReference type="OrthoDB" id="976756at2"/>
<dbReference type="Proteomes" id="UP000288079">
    <property type="component" value="Unassembled WGS sequence"/>
</dbReference>
<evidence type="ECO:0008006" key="3">
    <source>
        <dbReference type="Google" id="ProtNLM"/>
    </source>
</evidence>